<dbReference type="InterPro" id="IPR050266">
    <property type="entry name" value="AB_hydrolase_sf"/>
</dbReference>
<evidence type="ECO:0000256" key="2">
    <source>
        <dbReference type="HAMAP-Rule" id="MF_00832"/>
    </source>
</evidence>
<protein>
    <recommendedName>
        <fullName evidence="2">Putative carbamate hydrolase RutD</fullName>
        <ecNumber evidence="2">3.5.1.-</ecNumber>
    </recommendedName>
    <alternativeName>
        <fullName evidence="2">Aminohydrolase</fullName>
    </alternativeName>
</protein>
<keyword evidence="4" id="KW-0614">Plasmid</keyword>
<dbReference type="PANTHER" id="PTHR43798:SF33">
    <property type="entry name" value="HYDROLASE, PUTATIVE (AFU_ORTHOLOGUE AFUA_2G14860)-RELATED"/>
    <property type="match status" value="1"/>
</dbReference>
<reference evidence="4" key="1">
    <citation type="submission" date="2024-07" db="EMBL/GenBank/DDBJ databases">
        <title>Genome Analysis of a Potential Novel Vibrio Species Secreting pH- and Thermo-stable Alginate Lyase and its Application in Producing Alginate Oligosaccharides.</title>
        <authorList>
            <person name="Huang H."/>
            <person name="Bao K."/>
        </authorList>
    </citation>
    <scope>NUCLEOTIDE SEQUENCE</scope>
    <source>
        <strain evidence="4">HB236076</strain>
        <plasmid evidence="4">p-HB236076</plasmid>
    </source>
</reference>
<dbReference type="HAMAP" id="MF_00832">
    <property type="entry name" value="RutD"/>
    <property type="match status" value="1"/>
</dbReference>
<dbReference type="KEGG" id="vih:AB0763_15645"/>
<dbReference type="EC" id="3.5.1.-" evidence="2"/>
<dbReference type="GO" id="GO:0016811">
    <property type="term" value="F:hydrolase activity, acting on carbon-nitrogen (but not peptide) bonds, in linear amides"/>
    <property type="evidence" value="ECO:0007669"/>
    <property type="project" value="InterPro"/>
</dbReference>
<comment type="catalytic activity">
    <reaction evidence="2">
        <text>carbamate + 2 H(+) = NH4(+) + CO2</text>
        <dbReference type="Rhea" id="RHEA:15649"/>
        <dbReference type="ChEBI" id="CHEBI:13941"/>
        <dbReference type="ChEBI" id="CHEBI:15378"/>
        <dbReference type="ChEBI" id="CHEBI:16526"/>
        <dbReference type="ChEBI" id="CHEBI:28938"/>
    </reaction>
</comment>
<dbReference type="PRINTS" id="PR00111">
    <property type="entry name" value="ABHYDROLASE"/>
</dbReference>
<dbReference type="InterPro" id="IPR029058">
    <property type="entry name" value="AB_hydrolase_fold"/>
</dbReference>
<organism evidence="4">
    <name type="scientific">Vibrio sp. HB236076</name>
    <dbReference type="NCBI Taxonomy" id="3232307"/>
    <lineage>
        <taxon>Bacteria</taxon>
        <taxon>Pseudomonadati</taxon>
        <taxon>Pseudomonadota</taxon>
        <taxon>Gammaproteobacteria</taxon>
        <taxon>Vibrionales</taxon>
        <taxon>Vibrionaceae</taxon>
        <taxon>Vibrio</taxon>
    </lineage>
</organism>
<dbReference type="NCBIfam" id="TIGR03611">
    <property type="entry name" value="RutD"/>
    <property type="match status" value="1"/>
</dbReference>
<dbReference type="Gene3D" id="3.40.50.1820">
    <property type="entry name" value="alpha/beta hydrolase"/>
    <property type="match status" value="1"/>
</dbReference>
<dbReference type="InterPro" id="IPR019913">
    <property type="entry name" value="Pyrimidine_utilisation_RutD"/>
</dbReference>
<dbReference type="EMBL" id="CP162602">
    <property type="protein sequence ID" value="XDK26475.1"/>
    <property type="molecule type" value="Genomic_DNA"/>
</dbReference>
<dbReference type="Pfam" id="PF00561">
    <property type="entry name" value="Abhydrolase_1"/>
    <property type="match status" value="1"/>
</dbReference>
<dbReference type="GO" id="GO:0016020">
    <property type="term" value="C:membrane"/>
    <property type="evidence" value="ECO:0007669"/>
    <property type="project" value="TreeGrafter"/>
</dbReference>
<keyword evidence="1 2" id="KW-0378">Hydrolase</keyword>
<dbReference type="GO" id="GO:0006212">
    <property type="term" value="P:uracil catabolic process"/>
    <property type="evidence" value="ECO:0007669"/>
    <property type="project" value="UniProtKB-UniRule"/>
</dbReference>
<evidence type="ECO:0000259" key="3">
    <source>
        <dbReference type="Pfam" id="PF00561"/>
    </source>
</evidence>
<comment type="similarity">
    <text evidence="2">Belongs to the AB hydrolase superfamily. Hydrolase RutD family.</text>
</comment>
<feature type="domain" description="AB hydrolase-1" evidence="3">
    <location>
        <begin position="16"/>
        <end position="128"/>
    </location>
</feature>
<proteinExistence type="inferred from homology"/>
<evidence type="ECO:0000256" key="1">
    <source>
        <dbReference type="ARBA" id="ARBA00022801"/>
    </source>
</evidence>
<dbReference type="GO" id="GO:0019740">
    <property type="term" value="P:nitrogen utilization"/>
    <property type="evidence" value="ECO:0007669"/>
    <property type="project" value="UniProtKB-UniRule"/>
</dbReference>
<gene>
    <name evidence="2 4" type="primary">rutD</name>
    <name evidence="4" type="ORF">AB0763_15645</name>
</gene>
<evidence type="ECO:0000313" key="4">
    <source>
        <dbReference type="EMBL" id="XDK26475.1"/>
    </source>
</evidence>
<dbReference type="InterPro" id="IPR000073">
    <property type="entry name" value="AB_hydrolase_1"/>
</dbReference>
<dbReference type="RefSeq" id="WP_306099366.1">
    <property type="nucleotide sequence ID" value="NZ_CP162602.1"/>
</dbReference>
<comment type="function">
    <text evidence="2">Involved in pyrimidine catabolism. May facilitate the hydrolysis of carbamate, a reaction that can also occur spontaneously.</text>
</comment>
<dbReference type="PANTHER" id="PTHR43798">
    <property type="entry name" value="MONOACYLGLYCEROL LIPASE"/>
    <property type="match status" value="1"/>
</dbReference>
<sequence>MVFYQTYPSIETAKGTVVLSSGLGGSHLYWQPQVASLQKNFNVVVYDHLGTGRSKASLPDDYHIKDMAKDVLELIDDVNQGPVHFIGHAIGGLIGLEAAAMAPEKLASLVLVNAWDKTDAHTKRCFEIRKSILVNTGLEMYLKAQPLFLYPAQWMKEHRAELDQELAHLLKADIDTDNLKKRIKAAEQYDGRDKLSAIKTPTAVIVSLDDLLVPFSCSAQLFEQLDNAQLFEMNHGGHACNLTRAKQFNALLDDFYQQQIH</sequence>
<dbReference type="SUPFAM" id="SSF53474">
    <property type="entry name" value="alpha/beta-Hydrolases"/>
    <property type="match status" value="1"/>
</dbReference>
<dbReference type="AlphaFoldDB" id="A0AB39HJR9"/>
<name>A0AB39HJR9_9VIBR</name>
<geneLocation type="plasmid" evidence="4">
    <name>p-HB236076</name>
</geneLocation>
<accession>A0AB39HJR9</accession>